<dbReference type="Gene3D" id="1.10.4080.10">
    <property type="entry name" value="ADP-ribosylation/Crystallin J1"/>
    <property type="match status" value="1"/>
</dbReference>
<protein>
    <submittedName>
        <fullName evidence="1">ADP-ribosylglycohydrolase family protein</fullName>
    </submittedName>
</protein>
<comment type="caution">
    <text evidence="1">The sequence shown here is derived from an EMBL/GenBank/DDBJ whole genome shotgun (WGS) entry which is preliminary data.</text>
</comment>
<gene>
    <name evidence="1" type="ORF">ACH49Z_03945</name>
</gene>
<evidence type="ECO:0000313" key="1">
    <source>
        <dbReference type="EMBL" id="MFI2228985.1"/>
    </source>
</evidence>
<dbReference type="Proteomes" id="UP001611494">
    <property type="component" value="Unassembled WGS sequence"/>
</dbReference>
<evidence type="ECO:0000313" key="2">
    <source>
        <dbReference type="Proteomes" id="UP001611494"/>
    </source>
</evidence>
<proteinExistence type="predicted"/>
<sequence length="322" mass="34125">MHIDAMLDSLDGLSVGDALGQQFPVMRRSIDDLRAGELPTERHWAWTDDTEMACSVVAELLRNAAIDQDRLAAAFARRFRPHRDYGFNTVGVLRRIGAGAHWRDAAGELFEGQGSRGNGAAMRVAPLGACFAGDPARIITEAARSAEITHAHPEGIAGAVAVALAAGLAAHTRRTGVRPAPAEFVTAVVDRLADSETTRLIRRAGSMLDVSAAEAAHELGNGSLVTAQNTVPFTIWVAATTLDDYPEAITTCIAADGDIDTTGAITGGIVAAHTGTVPGRAGAVPQPWLTAREPLPHWFDPDRRPPRPNAFARIRRRLSGGS</sequence>
<dbReference type="PANTHER" id="PTHR16222:SF12">
    <property type="entry name" value="ADP-RIBOSYLGLYCOHYDROLASE-RELATED"/>
    <property type="match status" value="1"/>
</dbReference>
<accession>A0ABW7VTF4</accession>
<dbReference type="InterPro" id="IPR050792">
    <property type="entry name" value="ADP-ribosylglycohydrolase"/>
</dbReference>
<dbReference type="SUPFAM" id="SSF101478">
    <property type="entry name" value="ADP-ribosylglycohydrolase"/>
    <property type="match status" value="1"/>
</dbReference>
<dbReference type="InterPro" id="IPR005502">
    <property type="entry name" value="Ribosyl_crysJ1"/>
</dbReference>
<dbReference type="EMBL" id="JBIRYL010000001">
    <property type="protein sequence ID" value="MFI2228985.1"/>
    <property type="molecule type" value="Genomic_DNA"/>
</dbReference>
<dbReference type="Pfam" id="PF03747">
    <property type="entry name" value="ADP_ribosyl_GH"/>
    <property type="match status" value="1"/>
</dbReference>
<reference evidence="1 2" key="1">
    <citation type="submission" date="2024-10" db="EMBL/GenBank/DDBJ databases">
        <title>The Natural Products Discovery Center: Release of the First 8490 Sequenced Strains for Exploring Actinobacteria Biosynthetic Diversity.</title>
        <authorList>
            <person name="Kalkreuter E."/>
            <person name="Kautsar S.A."/>
            <person name="Yang D."/>
            <person name="Bader C.D."/>
            <person name="Teijaro C.N."/>
            <person name="Fluegel L."/>
            <person name="Davis C.M."/>
            <person name="Simpson J.R."/>
            <person name="Lauterbach L."/>
            <person name="Steele A.D."/>
            <person name="Gui C."/>
            <person name="Meng S."/>
            <person name="Li G."/>
            <person name="Viehrig K."/>
            <person name="Ye F."/>
            <person name="Su P."/>
            <person name="Kiefer A.F."/>
            <person name="Nichols A."/>
            <person name="Cepeda A.J."/>
            <person name="Yan W."/>
            <person name="Fan B."/>
            <person name="Jiang Y."/>
            <person name="Adhikari A."/>
            <person name="Zheng C.-J."/>
            <person name="Schuster L."/>
            <person name="Cowan T.M."/>
            <person name="Smanski M.J."/>
            <person name="Chevrette M.G."/>
            <person name="De Carvalho L.P.S."/>
            <person name="Shen B."/>
        </authorList>
    </citation>
    <scope>NUCLEOTIDE SEQUENCE [LARGE SCALE GENOMIC DNA]</scope>
    <source>
        <strain evidence="1 2">NPDC019377</strain>
    </source>
</reference>
<name>A0ABW7VTF4_9NOCA</name>
<keyword evidence="2" id="KW-1185">Reference proteome</keyword>
<dbReference type="PANTHER" id="PTHR16222">
    <property type="entry name" value="ADP-RIBOSYLGLYCOHYDROLASE"/>
    <property type="match status" value="1"/>
</dbReference>
<dbReference type="InterPro" id="IPR036705">
    <property type="entry name" value="Ribosyl_crysJ1_sf"/>
</dbReference>
<dbReference type="RefSeq" id="WP_397059569.1">
    <property type="nucleotide sequence ID" value="NZ_JBIRYL010000001.1"/>
</dbReference>
<organism evidence="1 2">
    <name type="scientific">Nocardia testacea</name>
    <dbReference type="NCBI Taxonomy" id="248551"/>
    <lineage>
        <taxon>Bacteria</taxon>
        <taxon>Bacillati</taxon>
        <taxon>Actinomycetota</taxon>
        <taxon>Actinomycetes</taxon>
        <taxon>Mycobacteriales</taxon>
        <taxon>Nocardiaceae</taxon>
        <taxon>Nocardia</taxon>
    </lineage>
</organism>